<dbReference type="InterPro" id="IPR036597">
    <property type="entry name" value="Fido-like_dom_sf"/>
</dbReference>
<evidence type="ECO:0000256" key="6">
    <source>
        <dbReference type="ARBA" id="ARBA00047939"/>
    </source>
</evidence>
<keyword evidence="4" id="KW-0067">ATP-binding</keyword>
<organism evidence="9 10">
    <name type="scientific">Roseobacter cerasinus</name>
    <dbReference type="NCBI Taxonomy" id="2602289"/>
    <lineage>
        <taxon>Bacteria</taxon>
        <taxon>Pseudomonadati</taxon>
        <taxon>Pseudomonadota</taxon>
        <taxon>Alphaproteobacteria</taxon>
        <taxon>Rhodobacterales</taxon>
        <taxon>Roseobacteraceae</taxon>
        <taxon>Roseobacter</taxon>
    </lineage>
</organism>
<comment type="catalytic activity">
    <reaction evidence="6">
        <text>L-threonyl-[protein] + ATP = 3-O-(5'-adenylyl)-L-threonyl-[protein] + diphosphate</text>
        <dbReference type="Rhea" id="RHEA:54292"/>
        <dbReference type="Rhea" id="RHEA-COMP:11060"/>
        <dbReference type="Rhea" id="RHEA-COMP:13847"/>
        <dbReference type="ChEBI" id="CHEBI:30013"/>
        <dbReference type="ChEBI" id="CHEBI:30616"/>
        <dbReference type="ChEBI" id="CHEBI:33019"/>
        <dbReference type="ChEBI" id="CHEBI:138113"/>
        <dbReference type="EC" id="2.7.7.108"/>
    </reaction>
</comment>
<protein>
    <recommendedName>
        <fullName evidence="5">protein adenylyltransferase</fullName>
        <ecNumber evidence="5">2.7.7.108</ecNumber>
    </recommendedName>
</protein>
<dbReference type="InterPro" id="IPR003812">
    <property type="entry name" value="Fido"/>
</dbReference>
<evidence type="ECO:0000256" key="4">
    <source>
        <dbReference type="ARBA" id="ARBA00022840"/>
    </source>
</evidence>
<feature type="domain" description="Fido" evidence="8">
    <location>
        <begin position="61"/>
        <end position="200"/>
    </location>
</feature>
<reference evidence="9 10" key="1">
    <citation type="submission" date="2019-12" db="EMBL/GenBank/DDBJ databases">
        <title>Roseobacter cerasinus sp. nov., isolated from seawater around aquaculture.</title>
        <authorList>
            <person name="Muramatsu S."/>
            <person name="Takabe Y."/>
            <person name="Mori K."/>
            <person name="Takaichi S."/>
            <person name="Hanada S."/>
        </authorList>
    </citation>
    <scope>NUCLEOTIDE SEQUENCE [LARGE SCALE GENOMIC DNA]</scope>
    <source>
        <strain evidence="9 10">AI77</strain>
    </source>
</reference>
<comment type="caution">
    <text evidence="9">The sequence shown here is derived from an EMBL/GenBank/DDBJ whole genome shotgun (WGS) entry which is preliminary data.</text>
</comment>
<dbReference type="RefSeq" id="WP_159981286.1">
    <property type="nucleotide sequence ID" value="NZ_BLIV01000014.1"/>
</dbReference>
<comment type="catalytic activity">
    <reaction evidence="7">
        <text>L-tyrosyl-[protein] + ATP = O-(5'-adenylyl)-L-tyrosyl-[protein] + diphosphate</text>
        <dbReference type="Rhea" id="RHEA:54288"/>
        <dbReference type="Rhea" id="RHEA-COMP:10136"/>
        <dbReference type="Rhea" id="RHEA-COMP:13846"/>
        <dbReference type="ChEBI" id="CHEBI:30616"/>
        <dbReference type="ChEBI" id="CHEBI:33019"/>
        <dbReference type="ChEBI" id="CHEBI:46858"/>
        <dbReference type="ChEBI" id="CHEBI:83624"/>
        <dbReference type="EC" id="2.7.7.108"/>
    </reaction>
</comment>
<evidence type="ECO:0000256" key="1">
    <source>
        <dbReference type="ARBA" id="ARBA00022679"/>
    </source>
</evidence>
<keyword evidence="10" id="KW-1185">Reference proteome</keyword>
<keyword evidence="3" id="KW-0547">Nucleotide-binding</keyword>
<proteinExistence type="predicted"/>
<dbReference type="PROSITE" id="PS51459">
    <property type="entry name" value="FIDO"/>
    <property type="match status" value="1"/>
</dbReference>
<dbReference type="GO" id="GO:0051302">
    <property type="term" value="P:regulation of cell division"/>
    <property type="evidence" value="ECO:0007669"/>
    <property type="project" value="TreeGrafter"/>
</dbReference>
<dbReference type="GO" id="GO:0070733">
    <property type="term" value="F:AMPylase activity"/>
    <property type="evidence" value="ECO:0007669"/>
    <property type="project" value="UniProtKB-EC"/>
</dbReference>
<sequence length="213" mass="25119">MSDGFGRSAREEAEYHKIVWPGTEIYQNKLGIRDAAELERAERMILSQRVESGFPEDCTPYSYVGFRAMHRHMFQDIYEWAGEERKYTTARGPAPFARPERINDWMQKQFSTLTPREMFQMRRDRFGFSKTAAALVNEINAAHPFIDGNGRARRQWLRALSKDMGYSLDIRSEDRKRWNDASRIGFVDSNHDPMRDILSDRLTTRPRTHDHQR</sequence>
<dbReference type="GO" id="GO:0005524">
    <property type="term" value="F:ATP binding"/>
    <property type="evidence" value="ECO:0007669"/>
    <property type="project" value="UniProtKB-KW"/>
</dbReference>
<dbReference type="EMBL" id="BLIV01000014">
    <property type="protein sequence ID" value="GFE52528.1"/>
    <property type="molecule type" value="Genomic_DNA"/>
</dbReference>
<evidence type="ECO:0000313" key="10">
    <source>
        <dbReference type="Proteomes" id="UP000436522"/>
    </source>
</evidence>
<evidence type="ECO:0000256" key="3">
    <source>
        <dbReference type="ARBA" id="ARBA00022741"/>
    </source>
</evidence>
<accession>A0A640VVT3</accession>
<dbReference type="Gene3D" id="1.10.3290.10">
    <property type="entry name" value="Fido-like domain"/>
    <property type="match status" value="1"/>
</dbReference>
<evidence type="ECO:0000256" key="7">
    <source>
        <dbReference type="ARBA" id="ARBA00048696"/>
    </source>
</evidence>
<evidence type="ECO:0000259" key="8">
    <source>
        <dbReference type="PROSITE" id="PS51459"/>
    </source>
</evidence>
<keyword evidence="2" id="KW-0548">Nucleotidyltransferase</keyword>
<dbReference type="Proteomes" id="UP000436522">
    <property type="component" value="Unassembled WGS sequence"/>
</dbReference>
<dbReference type="PANTHER" id="PTHR39560:SF1">
    <property type="entry name" value="PROTEIN ADENYLYLTRANSFERASE FIC-RELATED"/>
    <property type="match status" value="1"/>
</dbReference>
<evidence type="ECO:0000256" key="5">
    <source>
        <dbReference type="ARBA" id="ARBA00034531"/>
    </source>
</evidence>
<evidence type="ECO:0000256" key="2">
    <source>
        <dbReference type="ARBA" id="ARBA00022695"/>
    </source>
</evidence>
<dbReference type="Pfam" id="PF02661">
    <property type="entry name" value="Fic"/>
    <property type="match status" value="1"/>
</dbReference>
<evidence type="ECO:0000313" key="9">
    <source>
        <dbReference type="EMBL" id="GFE52528.1"/>
    </source>
</evidence>
<dbReference type="OrthoDB" id="9813719at2"/>
<dbReference type="EC" id="2.7.7.108" evidence="5"/>
<dbReference type="PANTHER" id="PTHR39560">
    <property type="entry name" value="PROTEIN ADENYLYLTRANSFERASE FIC-RELATED"/>
    <property type="match status" value="1"/>
</dbReference>
<dbReference type="SUPFAM" id="SSF140931">
    <property type="entry name" value="Fic-like"/>
    <property type="match status" value="1"/>
</dbReference>
<name>A0A640VVT3_9RHOB</name>
<keyword evidence="1 9" id="KW-0808">Transferase</keyword>
<dbReference type="AlphaFoldDB" id="A0A640VVT3"/>
<gene>
    <name evidence="9" type="ORF">So717_42810</name>
</gene>